<evidence type="ECO:0000313" key="6">
    <source>
        <dbReference type="Proteomes" id="UP000729701"/>
    </source>
</evidence>
<dbReference type="InterPro" id="IPR036291">
    <property type="entry name" value="NAD(P)-bd_dom_sf"/>
</dbReference>
<dbReference type="PANTHER" id="PTHR10491">
    <property type="entry name" value="DTDP-4-DEHYDRORHAMNOSE REDUCTASE"/>
    <property type="match status" value="1"/>
</dbReference>
<dbReference type="EMBL" id="JAHHGZ010000052">
    <property type="protein sequence ID" value="MBW4671703.1"/>
    <property type="molecule type" value="Genomic_DNA"/>
</dbReference>
<dbReference type="Gene3D" id="3.40.50.720">
    <property type="entry name" value="NAD(P)-binding Rossmann-like Domain"/>
    <property type="match status" value="1"/>
</dbReference>
<comment type="similarity">
    <text evidence="1 2">Belongs to the dTDP-4-dehydrorhamnose reductase family.</text>
</comment>
<keyword evidence="2" id="KW-0560">Oxidoreductase</keyword>
<dbReference type="Pfam" id="PF04321">
    <property type="entry name" value="RmlD_sub_bind"/>
    <property type="match status" value="1"/>
</dbReference>
<evidence type="ECO:0000256" key="2">
    <source>
        <dbReference type="RuleBase" id="RU364082"/>
    </source>
</evidence>
<proteinExistence type="inferred from homology"/>
<comment type="caution">
    <text evidence="5">The sequence shown here is derived from an EMBL/GenBank/DDBJ whole genome shotgun (WGS) entry which is preliminary data.</text>
</comment>
<dbReference type="Proteomes" id="UP000729701">
    <property type="component" value="Unassembled WGS sequence"/>
</dbReference>
<organism evidence="5 6">
    <name type="scientific">Cyanomargarita calcarea GSE-NOS-MK-12-04C</name>
    <dbReference type="NCBI Taxonomy" id="2839659"/>
    <lineage>
        <taxon>Bacteria</taxon>
        <taxon>Bacillati</taxon>
        <taxon>Cyanobacteriota</taxon>
        <taxon>Cyanophyceae</taxon>
        <taxon>Nostocales</taxon>
        <taxon>Cyanomargaritaceae</taxon>
        <taxon>Cyanomargarita</taxon>
    </lineage>
</organism>
<dbReference type="AlphaFoldDB" id="A0A951QTL3"/>
<evidence type="ECO:0000256" key="3">
    <source>
        <dbReference type="SAM" id="MobiDB-lite"/>
    </source>
</evidence>
<keyword evidence="2" id="KW-0521">NADP</keyword>
<dbReference type="PANTHER" id="PTHR10491:SF4">
    <property type="entry name" value="METHIONINE ADENOSYLTRANSFERASE 2 SUBUNIT BETA"/>
    <property type="match status" value="1"/>
</dbReference>
<name>A0A951QTL3_9CYAN</name>
<evidence type="ECO:0000259" key="4">
    <source>
        <dbReference type="Pfam" id="PF04321"/>
    </source>
</evidence>
<gene>
    <name evidence="5" type="ORF">KME60_30825</name>
</gene>
<feature type="region of interest" description="Disordered" evidence="3">
    <location>
        <begin position="1"/>
        <end position="28"/>
    </location>
</feature>
<reference evidence="5" key="1">
    <citation type="submission" date="2021-05" db="EMBL/GenBank/DDBJ databases">
        <authorList>
            <person name="Pietrasiak N."/>
            <person name="Ward R."/>
            <person name="Stajich J.E."/>
            <person name="Kurbessoian T."/>
        </authorList>
    </citation>
    <scope>NUCLEOTIDE SEQUENCE</scope>
    <source>
        <strain evidence="5">GSE-NOS-MK-12-04C</strain>
    </source>
</reference>
<sequence>MVHNSTDYVFDGKSNIPYREKDEPDPQNVYRKSKLAGEQAIQAVGVPHSILQYPTPAKLPGYSLLHSQKLSNTFELAMSE</sequence>
<dbReference type="InterPro" id="IPR029903">
    <property type="entry name" value="RmlD-like-bd"/>
</dbReference>
<dbReference type="GO" id="GO:0008831">
    <property type="term" value="F:dTDP-4-dehydrorhamnose reductase activity"/>
    <property type="evidence" value="ECO:0007669"/>
    <property type="project" value="UniProtKB-EC"/>
</dbReference>
<protein>
    <recommendedName>
        <fullName evidence="2">dTDP-4-dehydrorhamnose reductase</fullName>
        <ecNumber evidence="2">1.1.1.133</ecNumber>
    </recommendedName>
</protein>
<evidence type="ECO:0000256" key="1">
    <source>
        <dbReference type="ARBA" id="ARBA00010944"/>
    </source>
</evidence>
<reference evidence="5" key="2">
    <citation type="journal article" date="2022" name="Microbiol. Resour. Announc.">
        <title>Metagenome Sequencing to Explore Phylogenomics of Terrestrial Cyanobacteria.</title>
        <authorList>
            <person name="Ward R.D."/>
            <person name="Stajich J.E."/>
            <person name="Johansen J.R."/>
            <person name="Huntemann M."/>
            <person name="Clum A."/>
            <person name="Foster B."/>
            <person name="Foster B."/>
            <person name="Roux S."/>
            <person name="Palaniappan K."/>
            <person name="Varghese N."/>
            <person name="Mukherjee S."/>
            <person name="Reddy T.B.K."/>
            <person name="Daum C."/>
            <person name="Copeland A."/>
            <person name="Chen I.A."/>
            <person name="Ivanova N.N."/>
            <person name="Kyrpides N.C."/>
            <person name="Shapiro N."/>
            <person name="Eloe-Fadrosh E.A."/>
            <person name="Pietrasiak N."/>
        </authorList>
    </citation>
    <scope>NUCLEOTIDE SEQUENCE</scope>
    <source>
        <strain evidence="5">GSE-NOS-MK-12-04C</strain>
    </source>
</reference>
<evidence type="ECO:0000313" key="5">
    <source>
        <dbReference type="EMBL" id="MBW4671703.1"/>
    </source>
</evidence>
<dbReference type="GO" id="GO:0019305">
    <property type="term" value="P:dTDP-rhamnose biosynthetic process"/>
    <property type="evidence" value="ECO:0007669"/>
    <property type="project" value="TreeGrafter"/>
</dbReference>
<dbReference type="InterPro" id="IPR005913">
    <property type="entry name" value="dTDP_dehydrorham_reduct"/>
</dbReference>
<comment type="function">
    <text evidence="2">Catalyzes the reduction of dTDP-6-deoxy-L-lyxo-4-hexulose to yield dTDP-L-rhamnose.</text>
</comment>
<comment type="pathway">
    <text evidence="2">Carbohydrate biosynthesis; dTDP-L-rhamnose biosynthesis.</text>
</comment>
<dbReference type="GO" id="GO:0005829">
    <property type="term" value="C:cytosol"/>
    <property type="evidence" value="ECO:0007669"/>
    <property type="project" value="TreeGrafter"/>
</dbReference>
<accession>A0A951QTL3</accession>
<feature type="domain" description="RmlD-like substrate binding" evidence="4">
    <location>
        <begin position="1"/>
        <end position="51"/>
    </location>
</feature>
<dbReference type="EC" id="1.1.1.133" evidence="2"/>
<dbReference type="SUPFAM" id="SSF51735">
    <property type="entry name" value="NAD(P)-binding Rossmann-fold domains"/>
    <property type="match status" value="1"/>
</dbReference>